<organism evidence="1 2">
    <name type="scientific">Streptacidiphilus alkalitolerans</name>
    <dbReference type="NCBI Taxonomy" id="3342712"/>
    <lineage>
        <taxon>Bacteria</taxon>
        <taxon>Bacillati</taxon>
        <taxon>Actinomycetota</taxon>
        <taxon>Actinomycetes</taxon>
        <taxon>Kitasatosporales</taxon>
        <taxon>Streptomycetaceae</taxon>
        <taxon>Streptacidiphilus</taxon>
    </lineage>
</organism>
<accession>A0ABV6VI84</accession>
<evidence type="ECO:0000313" key="2">
    <source>
        <dbReference type="Proteomes" id="UP001592582"/>
    </source>
</evidence>
<dbReference type="Proteomes" id="UP001592582">
    <property type="component" value="Unassembled WGS sequence"/>
</dbReference>
<reference evidence="1 2" key="1">
    <citation type="submission" date="2024-09" db="EMBL/GenBank/DDBJ databases">
        <authorList>
            <person name="Lee S.D."/>
        </authorList>
    </citation>
    <scope>NUCLEOTIDE SEQUENCE [LARGE SCALE GENOMIC DNA]</scope>
    <source>
        <strain evidence="1 2">N1-1</strain>
    </source>
</reference>
<dbReference type="SUPFAM" id="SSF52972">
    <property type="entry name" value="ITPase-like"/>
    <property type="match status" value="1"/>
</dbReference>
<dbReference type="NCBIfam" id="TIGR00042">
    <property type="entry name" value="RdgB/HAM1 family non-canonical purine NTP pyrophosphatase"/>
    <property type="match status" value="1"/>
</dbReference>
<evidence type="ECO:0000313" key="1">
    <source>
        <dbReference type="EMBL" id="MFC1413408.1"/>
    </source>
</evidence>
<dbReference type="HAMAP" id="MF_01405">
    <property type="entry name" value="Non_canon_purine_NTPase"/>
    <property type="match status" value="1"/>
</dbReference>
<dbReference type="PANTHER" id="PTHR11067">
    <property type="entry name" value="INOSINE TRIPHOSPHATE PYROPHOSPHATASE/HAM1 PROTEIN"/>
    <property type="match status" value="1"/>
</dbReference>
<dbReference type="InterPro" id="IPR020922">
    <property type="entry name" value="dITP/XTP_pyrophosphatase"/>
</dbReference>
<comment type="caution">
    <text evidence="1">The sequence shown here is derived from an EMBL/GenBank/DDBJ whole genome shotgun (WGS) entry which is preliminary data.</text>
</comment>
<keyword evidence="2" id="KW-1185">Reference proteome</keyword>
<dbReference type="EC" id="3.6.1.66" evidence="1"/>
<proteinExistence type="inferred from homology"/>
<dbReference type="EMBL" id="JBHEZX010000016">
    <property type="protein sequence ID" value="MFC1413408.1"/>
    <property type="molecule type" value="Genomic_DNA"/>
</dbReference>
<dbReference type="Pfam" id="PF01725">
    <property type="entry name" value="Ham1p_like"/>
    <property type="match status" value="1"/>
</dbReference>
<gene>
    <name evidence="1" type="primary">rdgB</name>
    <name evidence="1" type="ORF">ACEZDG_29515</name>
</gene>
<dbReference type="InterPro" id="IPR029001">
    <property type="entry name" value="ITPase-like_fam"/>
</dbReference>
<dbReference type="GO" id="GO:0036220">
    <property type="term" value="F:ITP diphosphatase activity"/>
    <property type="evidence" value="ECO:0007669"/>
    <property type="project" value="UniProtKB-EC"/>
</dbReference>
<name>A0ABV6VI84_9ACTN</name>
<keyword evidence="1" id="KW-0378">Hydrolase</keyword>
<dbReference type="InterPro" id="IPR002637">
    <property type="entry name" value="RdgB/HAM1"/>
</dbReference>
<dbReference type="CDD" id="cd00515">
    <property type="entry name" value="HAM1"/>
    <property type="match status" value="1"/>
</dbReference>
<dbReference type="PANTHER" id="PTHR11067:SF9">
    <property type="entry name" value="INOSINE TRIPHOSPHATE PYROPHOSPHATASE"/>
    <property type="match status" value="1"/>
</dbReference>
<dbReference type="Gene3D" id="3.90.950.10">
    <property type="match status" value="1"/>
</dbReference>
<sequence>MAAQKAQKAQKLILATRNVGKVVELREILGEAGLGVELVGADAYPEIPDVAETGITFAENALLKAHALARATGFPAVADDSGLCVDVLGGAPGIFSARWAGVHGDDKANLDLLLAQIGDIAPPNRGAHFACAAALALPDGTERVVTGRLLGTLRYQPVGSNGFGYDPILQPEGYEITCAELTPQQKNAISHRGQAFRGLVPAVRELLG</sequence>
<protein>
    <submittedName>
        <fullName evidence="1">RdgB/HAM1 family non-canonical purine NTP pyrophosphatase</fullName>
        <ecNumber evidence="1">3.6.1.66</ecNumber>
    </submittedName>
</protein>